<proteinExistence type="predicted"/>
<reference evidence="5 6" key="1">
    <citation type="submission" date="2023-10" db="EMBL/GenBank/DDBJ databases">
        <title>Complete genome sequence of Shewanella sp. DAU334.</title>
        <authorList>
            <person name="Lee Y.-S."/>
            <person name="Jeong H.-R."/>
            <person name="Hwang E.-J."/>
            <person name="Choi Y.-L."/>
            <person name="Kim G.-D."/>
        </authorList>
    </citation>
    <scope>NUCLEOTIDE SEQUENCE [LARGE SCALE GENOMIC DNA]</scope>
    <source>
        <strain evidence="5 6">DAU334</strain>
    </source>
</reference>
<evidence type="ECO:0000259" key="4">
    <source>
        <dbReference type="Pfam" id="PF00326"/>
    </source>
</evidence>
<evidence type="ECO:0000313" key="5">
    <source>
        <dbReference type="EMBL" id="WOT05065.1"/>
    </source>
</evidence>
<dbReference type="PANTHER" id="PTHR42776:SF27">
    <property type="entry name" value="DIPEPTIDYL PEPTIDASE FAMILY MEMBER 6"/>
    <property type="match status" value="1"/>
</dbReference>
<dbReference type="Pfam" id="PF00326">
    <property type="entry name" value="Peptidase_S9"/>
    <property type="match status" value="1"/>
</dbReference>
<feature type="signal peptide" evidence="3">
    <location>
        <begin position="1"/>
        <end position="26"/>
    </location>
</feature>
<dbReference type="EMBL" id="CP136522">
    <property type="protein sequence ID" value="WOT05065.1"/>
    <property type="molecule type" value="Genomic_DNA"/>
</dbReference>
<dbReference type="InterPro" id="IPR029058">
    <property type="entry name" value="AB_hydrolase_fold"/>
</dbReference>
<evidence type="ECO:0000256" key="1">
    <source>
        <dbReference type="ARBA" id="ARBA00022801"/>
    </source>
</evidence>
<evidence type="ECO:0000313" key="6">
    <source>
        <dbReference type="Proteomes" id="UP001529491"/>
    </source>
</evidence>
<gene>
    <name evidence="5" type="ORF">RGE70_17485</name>
</gene>
<keyword evidence="1" id="KW-0378">Hydrolase</keyword>
<dbReference type="PANTHER" id="PTHR42776">
    <property type="entry name" value="SERINE PEPTIDASE S9 FAMILY MEMBER"/>
    <property type="match status" value="1"/>
</dbReference>
<dbReference type="InterPro" id="IPR011659">
    <property type="entry name" value="WD40"/>
</dbReference>
<dbReference type="SUPFAM" id="SSF53474">
    <property type="entry name" value="alpha/beta-Hydrolases"/>
    <property type="match status" value="1"/>
</dbReference>
<evidence type="ECO:0000256" key="2">
    <source>
        <dbReference type="ARBA" id="ARBA00022825"/>
    </source>
</evidence>
<keyword evidence="2" id="KW-0720">Serine protease</keyword>
<keyword evidence="6" id="KW-1185">Reference proteome</keyword>
<organism evidence="5 6">
    <name type="scientific">Shewanella youngdeokensis</name>
    <dbReference type="NCBI Taxonomy" id="2999068"/>
    <lineage>
        <taxon>Bacteria</taxon>
        <taxon>Pseudomonadati</taxon>
        <taxon>Pseudomonadota</taxon>
        <taxon>Gammaproteobacteria</taxon>
        <taxon>Alteromonadales</taxon>
        <taxon>Shewanellaceae</taxon>
        <taxon>Shewanella</taxon>
    </lineage>
</organism>
<dbReference type="SUPFAM" id="SSF82171">
    <property type="entry name" value="DPP6 N-terminal domain-like"/>
    <property type="match status" value="1"/>
</dbReference>
<dbReference type="Gene3D" id="2.120.10.30">
    <property type="entry name" value="TolB, C-terminal domain"/>
    <property type="match status" value="2"/>
</dbReference>
<keyword evidence="2" id="KW-0645">Protease</keyword>
<dbReference type="InterPro" id="IPR011042">
    <property type="entry name" value="6-blade_b-propeller_TolB-like"/>
</dbReference>
<dbReference type="InterPro" id="IPR001375">
    <property type="entry name" value="Peptidase_S9_cat"/>
</dbReference>
<evidence type="ECO:0000256" key="3">
    <source>
        <dbReference type="SAM" id="SignalP"/>
    </source>
</evidence>
<name>A0ABZ0K019_9GAMM</name>
<feature type="chain" id="PRO_5045545113" evidence="3">
    <location>
        <begin position="27"/>
        <end position="689"/>
    </location>
</feature>
<dbReference type="Gene3D" id="3.40.50.1820">
    <property type="entry name" value="alpha/beta hydrolase"/>
    <property type="match status" value="1"/>
</dbReference>
<feature type="domain" description="Peptidase S9 prolyl oligopeptidase catalytic" evidence="4">
    <location>
        <begin position="482"/>
        <end position="683"/>
    </location>
</feature>
<accession>A0ABZ0K019</accession>
<dbReference type="Proteomes" id="UP001529491">
    <property type="component" value="Chromosome"/>
</dbReference>
<protein>
    <submittedName>
        <fullName evidence="5">S9 family peptidase</fullName>
    </submittedName>
</protein>
<sequence length="689" mass="76723">MTKLNKLTLLATATAALLGSSIAASASERHHDIVIDDFFEIGGMSAVTLSPNGKKALWLESRWDKELDKSQRDLWLLDTKSGATQRLTFTNESESSPQWSPDGQYIYFLGKVKQESNKAPYNGKTQVFRIAATGGDMQPMTKEVEGVSSFQLSHDGNSLYFLATKTVKDKDDWASMRTKHSAPHYGHGERETNPLYQLDLQHFKQQLLLDDDKVVWEFKVNNDGSHIARITTEDNELVHLEGWSDIEIFNTKTKKNSVLADKQWRDQAPSPYGWLLGLDWQDDNNQLAFRIDFDGHPGKLFIANANATQAAALQVKPQGDVTLNAGDIQWRPNSDDICYRGSDHGRVALFCTDIDDGKQGDTRTVIKGDKVIGSYSFSQNGKRVAFSHNGLEHFSDMFIADAHRNRANAKRLSNINPQVDSWKLPQVSVVSWTAPDGSTVEGILDLPAGYQKSDGPLPLIVQIHGGPTSATPYALQHRSYGRSTFTAKGWALLSPNYRGSTGYGDKFLTDLVGKEHEIEVNDIIAGVDKLIADGIVDGDKMAVMGWSNGGYLTNALISTTERFKAASSGAGVFDQRLQWMLEDTPGHVVNFMEGLPWEKPDAYTHGSSLTHANNIKTPTLIHIGENDQRVPAGHAQGLYRALKHYLNVPVELIVYPGEGHGLSKYQHRKAKMEWDQKWFEHYVLDKPIK</sequence>
<dbReference type="RefSeq" id="WP_310472702.1">
    <property type="nucleotide sequence ID" value="NZ_CP136522.1"/>
</dbReference>
<keyword evidence="3" id="KW-0732">Signal</keyword>
<dbReference type="Pfam" id="PF07676">
    <property type="entry name" value="PD40"/>
    <property type="match status" value="1"/>
</dbReference>